<protein>
    <submittedName>
        <fullName evidence="2">Uncharacterized protein</fullName>
    </submittedName>
</protein>
<evidence type="ECO:0000256" key="1">
    <source>
        <dbReference type="SAM" id="Phobius"/>
    </source>
</evidence>
<dbReference type="Proteomes" id="UP000703269">
    <property type="component" value="Unassembled WGS sequence"/>
</dbReference>
<keyword evidence="1" id="KW-0472">Membrane</keyword>
<reference evidence="2 3" key="1">
    <citation type="submission" date="2021-08" db="EMBL/GenBank/DDBJ databases">
        <title>Draft Genome Sequence of Phanerochaete sordida strain YK-624.</title>
        <authorList>
            <person name="Mori T."/>
            <person name="Dohra H."/>
            <person name="Suzuki T."/>
            <person name="Kawagishi H."/>
            <person name="Hirai H."/>
        </authorList>
    </citation>
    <scope>NUCLEOTIDE SEQUENCE [LARGE SCALE GENOMIC DNA]</scope>
    <source>
        <strain evidence="2 3">YK-624</strain>
    </source>
</reference>
<organism evidence="2 3">
    <name type="scientific">Phanerochaete sordida</name>
    <dbReference type="NCBI Taxonomy" id="48140"/>
    <lineage>
        <taxon>Eukaryota</taxon>
        <taxon>Fungi</taxon>
        <taxon>Dikarya</taxon>
        <taxon>Basidiomycota</taxon>
        <taxon>Agaricomycotina</taxon>
        <taxon>Agaricomycetes</taxon>
        <taxon>Polyporales</taxon>
        <taxon>Phanerochaetaceae</taxon>
        <taxon>Phanerochaete</taxon>
    </lineage>
</organism>
<sequence length="160" mass="17801">MARSFAVNVDGFTSLSGAFQTANIELDGNRRHIIQRERYGEFRTGKSSSARLLGVQLSSFRASCASTCIYVQMVRQYLVWPQIQEAWKDGQNGKTSQARCPTPGMRRRNHLFRWGDAAEGRSGIMVLRSCGYKILRLGSGFVLVAWLFSSVGHACLAHAP</sequence>
<dbReference type="AlphaFoldDB" id="A0A9P3GQ89"/>
<name>A0A9P3GQ89_9APHY</name>
<keyword evidence="3" id="KW-1185">Reference proteome</keyword>
<keyword evidence="1" id="KW-0812">Transmembrane</keyword>
<accession>A0A9P3GQ89</accession>
<evidence type="ECO:0000313" key="3">
    <source>
        <dbReference type="Proteomes" id="UP000703269"/>
    </source>
</evidence>
<feature type="transmembrane region" description="Helical" evidence="1">
    <location>
        <begin position="134"/>
        <end position="159"/>
    </location>
</feature>
<proteinExistence type="predicted"/>
<evidence type="ECO:0000313" key="2">
    <source>
        <dbReference type="EMBL" id="GJE99532.1"/>
    </source>
</evidence>
<gene>
    <name evidence="2" type="ORF">PsYK624_157990</name>
</gene>
<dbReference type="EMBL" id="BPQB01000112">
    <property type="protein sequence ID" value="GJE99532.1"/>
    <property type="molecule type" value="Genomic_DNA"/>
</dbReference>
<keyword evidence="1" id="KW-1133">Transmembrane helix</keyword>
<comment type="caution">
    <text evidence="2">The sequence shown here is derived from an EMBL/GenBank/DDBJ whole genome shotgun (WGS) entry which is preliminary data.</text>
</comment>